<accession>A0A450XUY9</accession>
<protein>
    <submittedName>
        <fullName evidence="2">Uncharacterized protein</fullName>
    </submittedName>
</protein>
<dbReference type="EMBL" id="CAADFM010000201">
    <property type="protein sequence ID" value="VFK18564.1"/>
    <property type="molecule type" value="Genomic_DNA"/>
</dbReference>
<reference evidence="2" key="1">
    <citation type="submission" date="2019-02" db="EMBL/GenBank/DDBJ databases">
        <authorList>
            <person name="Gruber-Vodicka R. H."/>
            <person name="Seah K. B. B."/>
        </authorList>
    </citation>
    <scope>NUCLEOTIDE SEQUENCE</scope>
    <source>
        <strain evidence="1">BECK_S312</strain>
        <strain evidence="2">BECK_S426</strain>
    </source>
</reference>
<evidence type="ECO:0000313" key="1">
    <source>
        <dbReference type="EMBL" id="VFK18564.1"/>
    </source>
</evidence>
<dbReference type="EMBL" id="CAADFP010000191">
    <property type="protein sequence ID" value="VFK33086.1"/>
    <property type="molecule type" value="Genomic_DNA"/>
</dbReference>
<proteinExistence type="predicted"/>
<name>A0A450XUY9_9GAMM</name>
<organism evidence="2">
    <name type="scientific">Candidatus Kentrum sp. LPFa</name>
    <dbReference type="NCBI Taxonomy" id="2126335"/>
    <lineage>
        <taxon>Bacteria</taxon>
        <taxon>Pseudomonadati</taxon>
        <taxon>Pseudomonadota</taxon>
        <taxon>Gammaproteobacteria</taxon>
        <taxon>Candidatus Kentrum</taxon>
    </lineage>
</organism>
<sequence length="72" mass="7658">MRECGVVQLGFFKFRPVAGTQGRADDDHGLTVDSLGAALVLDVGEGAANDSFLTRPACLAHGQLANFLWKKP</sequence>
<gene>
    <name evidence="1" type="ORF">BECKLPF1236A_GA0070988_102017</name>
    <name evidence="2" type="ORF">BECKLPF1236C_GA0070990_101917</name>
</gene>
<dbReference type="AlphaFoldDB" id="A0A450XUY9"/>
<evidence type="ECO:0000313" key="2">
    <source>
        <dbReference type="EMBL" id="VFK33086.1"/>
    </source>
</evidence>